<evidence type="ECO:0000259" key="2">
    <source>
        <dbReference type="Pfam" id="PF20020"/>
    </source>
</evidence>
<reference evidence="7 10" key="1">
    <citation type="submission" date="2020-07" db="EMBL/GenBank/DDBJ databases">
        <title>Genomic Encyclopedia of Type Strains, Phase III (KMG-III): the genomes of soil and plant-associated and newly described type strains.</title>
        <authorList>
            <person name="Whitman W."/>
        </authorList>
    </citation>
    <scope>NUCLEOTIDE SEQUENCE [LARGE SCALE GENOMIC DNA]</scope>
    <source>
        <strain evidence="7 10">DSM 11255</strain>
    </source>
</reference>
<dbReference type="EMBL" id="JACCBS010000001">
    <property type="protein sequence ID" value="NYE56716.1"/>
    <property type="molecule type" value="Genomic_DNA"/>
</dbReference>
<evidence type="ECO:0000313" key="8">
    <source>
        <dbReference type="EMBL" id="NYE58428.1"/>
    </source>
</evidence>
<feature type="domain" description="DUF6431" evidence="2">
    <location>
        <begin position="65"/>
        <end position="153"/>
    </location>
</feature>
<evidence type="ECO:0000256" key="1">
    <source>
        <dbReference type="SAM" id="MobiDB-lite"/>
    </source>
</evidence>
<dbReference type="EMBL" id="JACCBS010000001">
    <property type="protein sequence ID" value="NYE56695.1"/>
    <property type="molecule type" value="Genomic_DNA"/>
</dbReference>
<comment type="caution">
    <text evidence="7">The sequence shown here is derived from an EMBL/GenBank/DDBJ whole genome shotgun (WGS) entry which is preliminary data.</text>
</comment>
<dbReference type="InterPro" id="IPR045536">
    <property type="entry name" value="DUF6431"/>
</dbReference>
<evidence type="ECO:0000313" key="3">
    <source>
        <dbReference type="EMBL" id="NYE56695.1"/>
    </source>
</evidence>
<dbReference type="EMBL" id="JACCBS010000003">
    <property type="protein sequence ID" value="NYE58428.1"/>
    <property type="molecule type" value="Genomic_DNA"/>
</dbReference>
<sequence length="226" mass="26158">MANNWRKNLKKEKKEKSSSKVYGADTPLTEDFPPYRTLIVTYLGASVKEYLENYLNFLEENQWYCPVCSAKMSFHGWYRRKIITLDGTTTRIPIARYRCPNCRKTHAILPDFVAPYRHYSQVLIAAVVEEVVSKQVPPERVEGNQDIPTTRRWIRRFLKRCHEVIGVLESIAFRYTGQIKSLLTEARSSPWEQMLAALELLPAVKATSVFGAVNLWLTMDVVGLWL</sequence>
<protein>
    <submittedName>
        <fullName evidence="7">Transposase-like protein</fullName>
    </submittedName>
</protein>
<organism evidence="7 10">
    <name type="scientific">Carboxydothermus ferrireducens DSM 11255</name>
    <dbReference type="NCBI Taxonomy" id="1119529"/>
    <lineage>
        <taxon>Bacteria</taxon>
        <taxon>Bacillati</taxon>
        <taxon>Bacillota</taxon>
        <taxon>Clostridia</taxon>
        <taxon>Thermoanaerobacterales</taxon>
        <taxon>Thermoanaerobacteraceae</taxon>
        <taxon>Carboxydothermus</taxon>
    </lineage>
</organism>
<evidence type="ECO:0000313" key="7">
    <source>
        <dbReference type="EMBL" id="NYE58154.1"/>
    </source>
</evidence>
<dbReference type="EMBL" id="JACCBS010000002">
    <property type="protein sequence ID" value="NYE57531.1"/>
    <property type="molecule type" value="Genomic_DNA"/>
</dbReference>
<name>A0ABX2RAF4_9THEO</name>
<dbReference type="EMBL" id="JACCBS010000003">
    <property type="protein sequence ID" value="NYE58513.1"/>
    <property type="molecule type" value="Genomic_DNA"/>
</dbReference>
<dbReference type="EMBL" id="JACCBS010000001">
    <property type="protein sequence ID" value="NYE57185.1"/>
    <property type="molecule type" value="Genomic_DNA"/>
</dbReference>
<accession>A0ABX2RAF4</accession>
<evidence type="ECO:0000313" key="4">
    <source>
        <dbReference type="EMBL" id="NYE56716.1"/>
    </source>
</evidence>
<dbReference type="Proteomes" id="UP000604066">
    <property type="component" value="Unassembled WGS sequence"/>
</dbReference>
<evidence type="ECO:0000313" key="5">
    <source>
        <dbReference type="EMBL" id="NYE57185.1"/>
    </source>
</evidence>
<evidence type="ECO:0000313" key="6">
    <source>
        <dbReference type="EMBL" id="NYE57531.1"/>
    </source>
</evidence>
<feature type="region of interest" description="Disordered" evidence="1">
    <location>
        <begin position="1"/>
        <end position="20"/>
    </location>
</feature>
<gene>
    <name evidence="3" type="ORF">HDG70_000401</name>
    <name evidence="4" type="ORF">HDG70_000422</name>
    <name evidence="5" type="ORF">HDG70_000891</name>
    <name evidence="6" type="ORF">HDG70_001246</name>
    <name evidence="7" type="ORF">HDG70_001905</name>
    <name evidence="8" type="ORF">HDG70_002179</name>
    <name evidence="9" type="ORF">HDG70_002264</name>
</gene>
<evidence type="ECO:0000313" key="9">
    <source>
        <dbReference type="EMBL" id="NYE58513.1"/>
    </source>
</evidence>
<dbReference type="EMBL" id="JACCBS010000003">
    <property type="protein sequence ID" value="NYE58154.1"/>
    <property type="molecule type" value="Genomic_DNA"/>
</dbReference>
<evidence type="ECO:0000313" key="10">
    <source>
        <dbReference type="Proteomes" id="UP000604066"/>
    </source>
</evidence>
<dbReference type="RefSeq" id="WP_179393655.1">
    <property type="nucleotide sequence ID" value="NZ_JACCBS010000001.1"/>
</dbReference>
<proteinExistence type="predicted"/>
<dbReference type="Pfam" id="PF20020">
    <property type="entry name" value="DUF6431"/>
    <property type="match status" value="1"/>
</dbReference>
<keyword evidence="10" id="KW-1185">Reference proteome</keyword>